<dbReference type="PRINTS" id="PR00377">
    <property type="entry name" value="IMPHPHTASES"/>
</dbReference>
<accession>A0A0S2T9M5</accession>
<dbReference type="Proteomes" id="UP000055136">
    <property type="component" value="Chromosome"/>
</dbReference>
<keyword evidence="4" id="KW-1185">Reference proteome</keyword>
<dbReference type="Pfam" id="PF00459">
    <property type="entry name" value="Inositol_P"/>
    <property type="match status" value="1"/>
</dbReference>
<proteinExistence type="inferred from homology"/>
<name>A0A0S2T9M5_9GAMM</name>
<gene>
    <name evidence="3" type="ORF">Tel_01000</name>
</gene>
<dbReference type="GO" id="GO:0007165">
    <property type="term" value="P:signal transduction"/>
    <property type="evidence" value="ECO:0007669"/>
    <property type="project" value="TreeGrafter"/>
</dbReference>
<dbReference type="GO" id="GO:0008934">
    <property type="term" value="F:inositol monophosphate 1-phosphatase activity"/>
    <property type="evidence" value="ECO:0007669"/>
    <property type="project" value="TreeGrafter"/>
</dbReference>
<dbReference type="AlphaFoldDB" id="A0A0S2T9M5"/>
<organism evidence="3 4">
    <name type="scientific">Candidatus Tenderia electrophaga</name>
    <dbReference type="NCBI Taxonomy" id="1748243"/>
    <lineage>
        <taxon>Bacteria</taxon>
        <taxon>Pseudomonadati</taxon>
        <taxon>Pseudomonadota</taxon>
        <taxon>Gammaproteobacteria</taxon>
        <taxon>Candidatus Tenderiales</taxon>
        <taxon>Candidatus Tenderiaceae</taxon>
        <taxon>Candidatus Tenderia</taxon>
    </lineage>
</organism>
<feature type="binding site" evidence="2">
    <location>
        <position position="91"/>
    </location>
    <ligand>
        <name>Mg(2+)</name>
        <dbReference type="ChEBI" id="CHEBI:18420"/>
        <label>1</label>
        <note>catalytic</note>
    </ligand>
</feature>
<comment type="cofactor">
    <cofactor evidence="2">
        <name>Mg(2+)</name>
        <dbReference type="ChEBI" id="CHEBI:18420"/>
    </cofactor>
</comment>
<dbReference type="CDD" id="cd01637">
    <property type="entry name" value="IMPase_like"/>
    <property type="match status" value="1"/>
</dbReference>
<dbReference type="EMBL" id="CP013099">
    <property type="protein sequence ID" value="ALP51827.1"/>
    <property type="molecule type" value="Genomic_DNA"/>
</dbReference>
<keyword evidence="2" id="KW-0479">Metal-binding</keyword>
<keyword evidence="2" id="KW-0460">Magnesium</keyword>
<dbReference type="PANTHER" id="PTHR20854">
    <property type="entry name" value="INOSITOL MONOPHOSPHATASE"/>
    <property type="match status" value="1"/>
</dbReference>
<evidence type="ECO:0000256" key="1">
    <source>
        <dbReference type="ARBA" id="ARBA00009759"/>
    </source>
</evidence>
<feature type="binding site" evidence="2">
    <location>
        <position position="67"/>
    </location>
    <ligand>
        <name>Mg(2+)</name>
        <dbReference type="ChEBI" id="CHEBI:18420"/>
        <label>1</label>
        <note>catalytic</note>
    </ligand>
</feature>
<evidence type="ECO:0000256" key="2">
    <source>
        <dbReference type="PIRSR" id="PIRSR600760-2"/>
    </source>
</evidence>
<dbReference type="GO" id="GO:0006020">
    <property type="term" value="P:inositol metabolic process"/>
    <property type="evidence" value="ECO:0007669"/>
    <property type="project" value="TreeGrafter"/>
</dbReference>
<dbReference type="Gene3D" id="3.30.540.10">
    <property type="entry name" value="Fructose-1,6-Bisphosphatase, subunit A, domain 1"/>
    <property type="match status" value="1"/>
</dbReference>
<dbReference type="GO" id="GO:0046872">
    <property type="term" value="F:metal ion binding"/>
    <property type="evidence" value="ECO:0007669"/>
    <property type="project" value="UniProtKB-KW"/>
</dbReference>
<feature type="binding site" evidence="2">
    <location>
        <position position="92"/>
    </location>
    <ligand>
        <name>Mg(2+)</name>
        <dbReference type="ChEBI" id="CHEBI:18420"/>
        <label>1</label>
        <note>catalytic</note>
    </ligand>
</feature>
<feature type="binding site" evidence="2">
    <location>
        <position position="89"/>
    </location>
    <ligand>
        <name>Mg(2+)</name>
        <dbReference type="ChEBI" id="CHEBI:18420"/>
        <label>1</label>
        <note>catalytic</note>
    </ligand>
</feature>
<reference evidence="3" key="1">
    <citation type="submission" date="2015-10" db="EMBL/GenBank/DDBJ databases">
        <title>Description of Candidatus Tenderia electrophaga gen. nov, sp. nov., an Uncultivated Electroautotroph from a Biocathode Enrichment.</title>
        <authorList>
            <person name="Eddie B.J."/>
            <person name="Malanoski A.P."/>
            <person name="Wang Z."/>
            <person name="Hall R.J."/>
            <person name="Oh S.D."/>
            <person name="Heiner C."/>
            <person name="Lin B."/>
            <person name="Strycharz-Glaven S.M."/>
        </authorList>
    </citation>
    <scope>NUCLEOTIDE SEQUENCE [LARGE SCALE GENOMIC DNA]</scope>
    <source>
        <strain evidence="3">NRL1</strain>
    </source>
</reference>
<dbReference type="InterPro" id="IPR000760">
    <property type="entry name" value="Inositol_monophosphatase-like"/>
</dbReference>
<comment type="similarity">
    <text evidence="1">Belongs to the inositol monophosphatase superfamily.</text>
</comment>
<dbReference type="KEGG" id="tee:Tel_01000"/>
<dbReference type="STRING" id="1748243.Tel_01000"/>
<dbReference type="PANTHER" id="PTHR20854:SF4">
    <property type="entry name" value="INOSITOL-1-MONOPHOSPHATASE-RELATED"/>
    <property type="match status" value="1"/>
</dbReference>
<dbReference type="SUPFAM" id="SSF56655">
    <property type="entry name" value="Carbohydrate phosphatase"/>
    <property type="match status" value="1"/>
</dbReference>
<dbReference type="Gene3D" id="3.40.190.80">
    <property type="match status" value="1"/>
</dbReference>
<sequence length="267" mass="29318">MQTLPDLHILQHIVITAAREELLPRFTRVERSHKTDGSVITAADLAMQGRLQTALQQQWPHIGFLGEEMEAAEQARLMADPTRPLWVLDPLDGTSNFAAGLPVFSVSLALLYRGETVLGLVYDPIRDECFSAAKHGGAQLNGEALGRHRPEGPLKKGIGLVDFKRLAPELATRLVRDMPYSSQRSLGSVALDWCWIAAGRCHVYLHGKQKLWDYGAGHLILAEAGGYSCTLQGDPVFQASLQARSAVASLDLELFVAWSRWLGIQSA</sequence>
<evidence type="ECO:0000313" key="4">
    <source>
        <dbReference type="Proteomes" id="UP000055136"/>
    </source>
</evidence>
<protein>
    <submittedName>
        <fullName evidence="3">Inositol monophosphatase</fullName>
    </submittedName>
</protein>
<evidence type="ECO:0000313" key="3">
    <source>
        <dbReference type="EMBL" id="ALP51827.1"/>
    </source>
</evidence>
<feature type="binding site" evidence="2">
    <location>
        <position position="213"/>
    </location>
    <ligand>
        <name>Mg(2+)</name>
        <dbReference type="ChEBI" id="CHEBI:18420"/>
        <label>1</label>
        <note>catalytic</note>
    </ligand>
</feature>